<dbReference type="InterPro" id="IPR036864">
    <property type="entry name" value="Zn2-C6_fun-type_DNA-bd_sf"/>
</dbReference>
<evidence type="ECO:0000259" key="6">
    <source>
        <dbReference type="PROSITE" id="PS00463"/>
    </source>
</evidence>
<evidence type="ECO:0000256" key="5">
    <source>
        <dbReference type="ARBA" id="ARBA00023242"/>
    </source>
</evidence>
<accession>A0A1B8G924</accession>
<protein>
    <recommendedName>
        <fullName evidence="6">Zn(2)-C6 fungal-type domain-containing protein</fullName>
    </recommendedName>
</protein>
<keyword evidence="3" id="KW-0805">Transcription regulation</keyword>
<organism evidence="7 8">
    <name type="scientific">Pseudogymnoascus verrucosus</name>
    <dbReference type="NCBI Taxonomy" id="342668"/>
    <lineage>
        <taxon>Eukaryota</taxon>
        <taxon>Fungi</taxon>
        <taxon>Dikarya</taxon>
        <taxon>Ascomycota</taxon>
        <taxon>Pezizomycotina</taxon>
        <taxon>Leotiomycetes</taxon>
        <taxon>Thelebolales</taxon>
        <taxon>Thelebolaceae</taxon>
        <taxon>Pseudogymnoascus</taxon>
    </lineage>
</organism>
<dbReference type="PANTHER" id="PTHR47338">
    <property type="entry name" value="ZN(II)2CYS6 TRANSCRIPTION FACTOR (EUROFUNG)-RELATED"/>
    <property type="match status" value="1"/>
</dbReference>
<reference evidence="8" key="2">
    <citation type="journal article" date="2018" name="Nat. Commun.">
        <title>Extreme sensitivity to ultraviolet light in the fungal pathogen causing white-nose syndrome of bats.</title>
        <authorList>
            <person name="Palmer J.M."/>
            <person name="Drees K.P."/>
            <person name="Foster J.T."/>
            <person name="Lindner D.L."/>
        </authorList>
    </citation>
    <scope>NUCLEOTIDE SEQUENCE [LARGE SCALE GENOMIC DNA]</scope>
    <source>
        <strain evidence="8">UAMH 10579</strain>
    </source>
</reference>
<evidence type="ECO:0000256" key="1">
    <source>
        <dbReference type="ARBA" id="ARBA00004123"/>
    </source>
</evidence>
<dbReference type="Proteomes" id="UP000091956">
    <property type="component" value="Unassembled WGS sequence"/>
</dbReference>
<dbReference type="GO" id="GO:0008270">
    <property type="term" value="F:zinc ion binding"/>
    <property type="evidence" value="ECO:0007669"/>
    <property type="project" value="InterPro"/>
</dbReference>
<name>A0A1B8G924_9PEZI</name>
<dbReference type="InterPro" id="IPR050815">
    <property type="entry name" value="TF_fung"/>
</dbReference>
<dbReference type="PROSITE" id="PS00463">
    <property type="entry name" value="ZN2_CY6_FUNGAL_1"/>
    <property type="match status" value="1"/>
</dbReference>
<keyword evidence="4" id="KW-0804">Transcription</keyword>
<dbReference type="AlphaFoldDB" id="A0A1B8G924"/>
<dbReference type="InterPro" id="IPR007219">
    <property type="entry name" value="XnlR_reg_dom"/>
</dbReference>
<evidence type="ECO:0000313" key="8">
    <source>
        <dbReference type="Proteomes" id="UP000091956"/>
    </source>
</evidence>
<sequence length="639" mass="71851">MSKRERAGACKNCRVRKRRCTPTALGRSCQLCNQLAMPCNLVTSFVRDTQTHVRHGDGGSRTLQSSVDAGTAVAPQSLLSTLIIPSSPYQALLVSSQNDLRAKSREEASTSLLPGGQVLREVVDIYFQLIHNYPHTLFYKPGFWADVESGEIPEMILLGMIALSLRFSRNECFRPFDPRSRGKEFADEARRHIHIQMMNPSVATVQACVLIGHYLGGEGDVKSKHIYLGLARLHAQAIRLWEMPVDSTIVSREVRRRTWLSVIIAENWSATDMSTQPVLSSEHDMLFPIMDEVEFLTLQPAAFRDGLNFQSSQRCMWAQMAATIDVFRQISAMISKLSLTLRTLDSYRSEISDLSQRLDHWDQRLPPELQYSMDNLVYFGNAGLGLTFLGMHMGYHHFRQLLYYPFLNSQANHDIALPPRLLSGDMNYARLCKKHALAISDLVKLGFETSDCNPVYFLTGHILVVSSSIHLHTLLFGEDQAAADVARERLVSNFEILMQLKMYWPVIDSSVARLREFQNSRRLSVSDSFVLDNWMLKFLMEHTANLGPDSHPIPQTQDPPLHFDLEVVPFSGPSDPLQIGNQPVVGEGAGMSELEPENLSGLATSSLSTLLQDKSMSNEAVVDNALHWLLDQDLKASEY</sequence>
<dbReference type="GO" id="GO:0005634">
    <property type="term" value="C:nucleus"/>
    <property type="evidence" value="ECO:0007669"/>
    <property type="project" value="UniProtKB-SubCell"/>
</dbReference>
<dbReference type="GO" id="GO:0006351">
    <property type="term" value="P:DNA-templated transcription"/>
    <property type="evidence" value="ECO:0007669"/>
    <property type="project" value="InterPro"/>
</dbReference>
<evidence type="ECO:0000256" key="2">
    <source>
        <dbReference type="ARBA" id="ARBA00022723"/>
    </source>
</evidence>
<keyword evidence="2" id="KW-0479">Metal-binding</keyword>
<keyword evidence="5" id="KW-0539">Nucleus</keyword>
<comment type="subcellular location">
    <subcellularLocation>
        <location evidence="1">Nucleus</location>
    </subcellularLocation>
</comment>
<dbReference type="RefSeq" id="XP_018126072.2">
    <property type="nucleotide sequence ID" value="XM_018278805.2"/>
</dbReference>
<evidence type="ECO:0000256" key="3">
    <source>
        <dbReference type="ARBA" id="ARBA00023015"/>
    </source>
</evidence>
<dbReference type="GeneID" id="28842777"/>
<evidence type="ECO:0000256" key="4">
    <source>
        <dbReference type="ARBA" id="ARBA00023163"/>
    </source>
</evidence>
<reference evidence="7 8" key="1">
    <citation type="submission" date="2016-03" db="EMBL/GenBank/DDBJ databases">
        <title>Comparative genomics of Pseudogymnoascus destructans, the fungus causing white-nose syndrome of bats.</title>
        <authorList>
            <person name="Palmer J.M."/>
            <person name="Drees K.P."/>
            <person name="Foster J.T."/>
            <person name="Lindner D.L."/>
        </authorList>
    </citation>
    <scope>NUCLEOTIDE SEQUENCE [LARGE SCALE GENOMIC DNA]</scope>
    <source>
        <strain evidence="7 8">UAMH 10579</strain>
    </source>
</reference>
<dbReference type="Pfam" id="PF04082">
    <property type="entry name" value="Fungal_trans"/>
    <property type="match status" value="1"/>
</dbReference>
<proteinExistence type="predicted"/>
<dbReference type="PANTHER" id="PTHR47338:SF16">
    <property type="entry name" value="TRANSCRIPTION FACTOR, PUTATIVE (AFU_ORTHOLOGUE AFUA_2G09360)-RELATED"/>
    <property type="match status" value="1"/>
</dbReference>
<dbReference type="Gene3D" id="4.10.240.10">
    <property type="entry name" value="Zn(2)-C6 fungal-type DNA-binding domain"/>
    <property type="match status" value="1"/>
</dbReference>
<dbReference type="CDD" id="cd00067">
    <property type="entry name" value="GAL4"/>
    <property type="match status" value="1"/>
</dbReference>
<dbReference type="GO" id="GO:0003677">
    <property type="term" value="F:DNA binding"/>
    <property type="evidence" value="ECO:0007669"/>
    <property type="project" value="InterPro"/>
</dbReference>
<dbReference type="EMBL" id="KV460269">
    <property type="protein sequence ID" value="OBT92339.2"/>
    <property type="molecule type" value="Genomic_DNA"/>
</dbReference>
<dbReference type="CDD" id="cd12148">
    <property type="entry name" value="fungal_TF_MHR"/>
    <property type="match status" value="1"/>
</dbReference>
<dbReference type="GO" id="GO:0000981">
    <property type="term" value="F:DNA-binding transcription factor activity, RNA polymerase II-specific"/>
    <property type="evidence" value="ECO:0007669"/>
    <property type="project" value="InterPro"/>
</dbReference>
<evidence type="ECO:0000313" key="7">
    <source>
        <dbReference type="EMBL" id="OBT92339.2"/>
    </source>
</evidence>
<gene>
    <name evidence="7" type="ORF">VE01_09391</name>
</gene>
<dbReference type="InterPro" id="IPR001138">
    <property type="entry name" value="Zn2Cys6_DnaBD"/>
</dbReference>
<dbReference type="SUPFAM" id="SSF57701">
    <property type="entry name" value="Zn2/Cys6 DNA-binding domain"/>
    <property type="match status" value="1"/>
</dbReference>
<keyword evidence="8" id="KW-1185">Reference proteome</keyword>
<feature type="domain" description="Zn(2)-C6 fungal-type" evidence="6">
    <location>
        <begin position="9"/>
        <end position="39"/>
    </location>
</feature>